<evidence type="ECO:0000259" key="5">
    <source>
        <dbReference type="PROSITE" id="PS50902"/>
    </source>
</evidence>
<dbReference type="PANTHER" id="PTHR24960">
    <property type="entry name" value="PHOTOSYSTEM I IRON-SULFUR CENTER-RELATED"/>
    <property type="match status" value="1"/>
</dbReference>
<sequence>MKTVVIIYTSVTGNTKHVAEVIAERLTRDQGTSDTFSGDAITTVLVNADVEYKRQHTRQGYTGYIAGDAYIVGSTTAASRISDLMREYLGNYPTDMVSGKPCAVYALHAGDCGYVRRGLYTLMKGRGGIPCSDQQFKAPTNFLPFKSYPKTGETLGWVKHHHDTIAPWADTLLASFDAAVADPTRKYKAPKGGVMGGVMGLIPGKKIDSMMRGMMGQLVADPHRCLRCAKCVTVCPYGALAMVQAETESDVTFDPSCVDPATAYYPLREQNTEYVQSRIAAGVNSTRVVVHDQALCHGCYRCIHVCPTAALNPVKRQETWRSMPRYTYTDGIVVDSRHSKMGEGEFDRVVIRE</sequence>
<name>A0A9K3CPT0_9EUKA</name>
<dbReference type="SUPFAM" id="SSF52218">
    <property type="entry name" value="Flavoproteins"/>
    <property type="match status" value="1"/>
</dbReference>
<dbReference type="EMBL" id="BDIP01000103">
    <property type="protein sequence ID" value="GIQ80092.1"/>
    <property type="molecule type" value="Genomic_DNA"/>
</dbReference>
<evidence type="ECO:0000259" key="6">
    <source>
        <dbReference type="PROSITE" id="PS51379"/>
    </source>
</evidence>
<dbReference type="InterPro" id="IPR050157">
    <property type="entry name" value="PSI_iron-sulfur_center"/>
</dbReference>
<dbReference type="Gene3D" id="3.30.70.20">
    <property type="match status" value="2"/>
</dbReference>
<reference evidence="7 8" key="1">
    <citation type="journal article" date="2018" name="PLoS ONE">
        <title>The draft genome of Kipferlia bialata reveals reductive genome evolution in fornicate parasites.</title>
        <authorList>
            <person name="Tanifuji G."/>
            <person name="Takabayashi S."/>
            <person name="Kume K."/>
            <person name="Takagi M."/>
            <person name="Nakayama T."/>
            <person name="Kamikawa R."/>
            <person name="Inagaki Y."/>
            <person name="Hashimoto T."/>
        </authorList>
    </citation>
    <scope>NUCLEOTIDE SEQUENCE [LARGE SCALE GENOMIC DNA]</scope>
    <source>
        <strain evidence="7">NY0173</strain>
    </source>
</reference>
<comment type="caution">
    <text evidence="7">The sequence shown here is derived from an EMBL/GenBank/DDBJ whole genome shotgun (WGS) entry which is preliminary data.</text>
</comment>
<dbReference type="InterPro" id="IPR008254">
    <property type="entry name" value="Flavodoxin/NO_synth"/>
</dbReference>
<dbReference type="InterPro" id="IPR017900">
    <property type="entry name" value="4Fe4S_Fe_S_CS"/>
</dbReference>
<dbReference type="Gene3D" id="3.40.50.360">
    <property type="match status" value="1"/>
</dbReference>
<keyword evidence="3" id="KW-0408">Iron</keyword>
<dbReference type="AlphaFoldDB" id="A0A9K3CPT0"/>
<evidence type="ECO:0000313" key="8">
    <source>
        <dbReference type="Proteomes" id="UP000265618"/>
    </source>
</evidence>
<feature type="domain" description="4Fe-4S ferredoxin-type" evidence="6">
    <location>
        <begin position="216"/>
        <end position="245"/>
    </location>
</feature>
<dbReference type="PROSITE" id="PS00198">
    <property type="entry name" value="4FE4S_FER_1"/>
    <property type="match status" value="2"/>
</dbReference>
<dbReference type="OrthoDB" id="10492131at2759"/>
<evidence type="ECO:0000256" key="3">
    <source>
        <dbReference type="ARBA" id="ARBA00023004"/>
    </source>
</evidence>
<gene>
    <name evidence="7" type="ORF">KIPB_000835</name>
</gene>
<evidence type="ECO:0000256" key="4">
    <source>
        <dbReference type="ARBA" id="ARBA00023014"/>
    </source>
</evidence>
<feature type="domain" description="4Fe-4S ferredoxin-type" evidence="6">
    <location>
        <begin position="286"/>
        <end position="316"/>
    </location>
</feature>
<protein>
    <submittedName>
        <fullName evidence="7">Uncharacterized protein</fullName>
    </submittedName>
</protein>
<dbReference type="PROSITE" id="PS50902">
    <property type="entry name" value="FLAVODOXIN_LIKE"/>
    <property type="match status" value="1"/>
</dbReference>
<dbReference type="GO" id="GO:0010181">
    <property type="term" value="F:FMN binding"/>
    <property type="evidence" value="ECO:0007669"/>
    <property type="project" value="InterPro"/>
</dbReference>
<dbReference type="GO" id="GO:0051539">
    <property type="term" value="F:4 iron, 4 sulfur cluster binding"/>
    <property type="evidence" value="ECO:0007669"/>
    <property type="project" value="UniProtKB-KW"/>
</dbReference>
<keyword evidence="2" id="KW-0479">Metal-binding</keyword>
<organism evidence="7 8">
    <name type="scientific">Kipferlia bialata</name>
    <dbReference type="NCBI Taxonomy" id="797122"/>
    <lineage>
        <taxon>Eukaryota</taxon>
        <taxon>Metamonada</taxon>
        <taxon>Carpediemonas-like organisms</taxon>
        <taxon>Kipferlia</taxon>
    </lineage>
</organism>
<dbReference type="InterPro" id="IPR017896">
    <property type="entry name" value="4Fe4S_Fe-S-bd"/>
</dbReference>
<keyword evidence="4" id="KW-0411">Iron-sulfur</keyword>
<keyword evidence="1" id="KW-0004">4Fe-4S</keyword>
<dbReference type="PANTHER" id="PTHR24960:SF79">
    <property type="entry name" value="PHOTOSYSTEM I IRON-SULFUR CENTER"/>
    <property type="match status" value="1"/>
</dbReference>
<feature type="domain" description="Flavodoxin-like" evidence="5">
    <location>
        <begin position="4"/>
        <end position="173"/>
    </location>
</feature>
<evidence type="ECO:0000313" key="7">
    <source>
        <dbReference type="EMBL" id="GIQ80092.1"/>
    </source>
</evidence>
<evidence type="ECO:0000256" key="1">
    <source>
        <dbReference type="ARBA" id="ARBA00022485"/>
    </source>
</evidence>
<dbReference type="Pfam" id="PF12838">
    <property type="entry name" value="Fer4_7"/>
    <property type="match status" value="1"/>
</dbReference>
<dbReference type="Proteomes" id="UP000265618">
    <property type="component" value="Unassembled WGS sequence"/>
</dbReference>
<evidence type="ECO:0000256" key="2">
    <source>
        <dbReference type="ARBA" id="ARBA00022723"/>
    </source>
</evidence>
<dbReference type="InterPro" id="IPR029039">
    <property type="entry name" value="Flavoprotein-like_sf"/>
</dbReference>
<dbReference type="SUPFAM" id="SSF54862">
    <property type="entry name" value="4Fe-4S ferredoxins"/>
    <property type="match status" value="1"/>
</dbReference>
<accession>A0A9K3CPT0</accession>
<dbReference type="PROSITE" id="PS51379">
    <property type="entry name" value="4FE4S_FER_2"/>
    <property type="match status" value="2"/>
</dbReference>
<keyword evidence="8" id="KW-1185">Reference proteome</keyword>
<proteinExistence type="predicted"/>
<dbReference type="GO" id="GO:0046872">
    <property type="term" value="F:metal ion binding"/>
    <property type="evidence" value="ECO:0007669"/>
    <property type="project" value="UniProtKB-KW"/>
</dbReference>